<dbReference type="Gene3D" id="3.30.530.20">
    <property type="match status" value="1"/>
</dbReference>
<reference evidence="2" key="1">
    <citation type="submission" date="2020-10" db="EMBL/GenBank/DDBJ databases">
        <title>Phylogeny of dyella-like bacteria.</title>
        <authorList>
            <person name="Fu J."/>
        </authorList>
    </citation>
    <scope>NUCLEOTIDE SEQUENCE</scope>
    <source>
        <strain evidence="2">DHOC52</strain>
    </source>
</reference>
<organism evidence="2 3">
    <name type="scientific">Dyella flava</name>
    <dbReference type="NCBI Taxonomy" id="1920170"/>
    <lineage>
        <taxon>Bacteria</taxon>
        <taxon>Pseudomonadati</taxon>
        <taxon>Pseudomonadota</taxon>
        <taxon>Gammaproteobacteria</taxon>
        <taxon>Lysobacterales</taxon>
        <taxon>Rhodanobacteraceae</taxon>
        <taxon>Dyella</taxon>
    </lineage>
</organism>
<dbReference type="EMBL" id="JADIKE010000028">
    <property type="protein sequence ID" value="MBM7124688.1"/>
    <property type="molecule type" value="Genomic_DNA"/>
</dbReference>
<feature type="chain" id="PRO_5047171843" evidence="1">
    <location>
        <begin position="22"/>
        <end position="178"/>
    </location>
</feature>
<name>A0ABS2K2Z9_9GAMM</name>
<keyword evidence="3" id="KW-1185">Reference proteome</keyword>
<sequence length="178" mass="18768">MRLSVLTLLIAGLTATAAAHASVVTAEAGGFQVKSTLTINSTPDKVYEALSNIGQWWNLAHSYSGKAANLSLQTRAGGCFCEKLADGGSVQHMVVIYADPNHELRLNGALGPLQTEAATGVLILSLKAQGNATELTEIYSVGGWTKGGWVSWASPVDAVLLDQITRLKNYVETGKPTK</sequence>
<evidence type="ECO:0000256" key="1">
    <source>
        <dbReference type="SAM" id="SignalP"/>
    </source>
</evidence>
<evidence type="ECO:0000313" key="3">
    <source>
        <dbReference type="Proteomes" id="UP001430149"/>
    </source>
</evidence>
<dbReference type="InterPro" id="IPR023393">
    <property type="entry name" value="START-like_dom_sf"/>
</dbReference>
<gene>
    <name evidence="2" type="ORF">ISP19_04795</name>
</gene>
<keyword evidence="1" id="KW-0732">Signal</keyword>
<comment type="caution">
    <text evidence="2">The sequence shown here is derived from an EMBL/GenBank/DDBJ whole genome shotgun (WGS) entry which is preliminary data.</text>
</comment>
<protein>
    <submittedName>
        <fullName evidence="2">ATPase</fullName>
    </submittedName>
</protein>
<proteinExistence type="predicted"/>
<dbReference type="Proteomes" id="UP001430149">
    <property type="component" value="Unassembled WGS sequence"/>
</dbReference>
<dbReference type="SUPFAM" id="SSF55961">
    <property type="entry name" value="Bet v1-like"/>
    <property type="match status" value="1"/>
</dbReference>
<dbReference type="RefSeq" id="WP_204680211.1">
    <property type="nucleotide sequence ID" value="NZ_BSNR01000003.1"/>
</dbReference>
<evidence type="ECO:0000313" key="2">
    <source>
        <dbReference type="EMBL" id="MBM7124688.1"/>
    </source>
</evidence>
<feature type="signal peptide" evidence="1">
    <location>
        <begin position="1"/>
        <end position="21"/>
    </location>
</feature>
<accession>A0ABS2K2Z9</accession>